<dbReference type="GO" id="GO:0071949">
    <property type="term" value="F:FAD binding"/>
    <property type="evidence" value="ECO:0007669"/>
    <property type="project" value="InterPro"/>
</dbReference>
<dbReference type="Gene3D" id="3.90.78.10">
    <property type="entry name" value="UDP-N-acetylenolpyruvoylglucosamine reductase, C-terminal domain"/>
    <property type="match status" value="1"/>
</dbReference>
<evidence type="ECO:0000256" key="7">
    <source>
        <dbReference type="ARBA" id="ARBA00022490"/>
    </source>
</evidence>
<dbReference type="GO" id="GO:0051301">
    <property type="term" value="P:cell division"/>
    <property type="evidence" value="ECO:0007669"/>
    <property type="project" value="UniProtKB-KW"/>
</dbReference>
<dbReference type="EC" id="1.3.1.98" evidence="5 19"/>
<dbReference type="PANTHER" id="PTHR21071">
    <property type="entry name" value="UDP-N-ACETYLENOLPYRUVOYLGLUCOSAMINE REDUCTASE"/>
    <property type="match status" value="1"/>
</dbReference>
<dbReference type="PROSITE" id="PS51387">
    <property type="entry name" value="FAD_PCMH"/>
    <property type="match status" value="1"/>
</dbReference>
<evidence type="ECO:0000256" key="5">
    <source>
        <dbReference type="ARBA" id="ARBA00012518"/>
    </source>
</evidence>
<keyword evidence="13 19" id="KW-0573">Peptidoglycan synthesis</keyword>
<dbReference type="InterPro" id="IPR016167">
    <property type="entry name" value="FAD-bd_PCMH_sub1"/>
</dbReference>
<dbReference type="SUPFAM" id="SSF56194">
    <property type="entry name" value="Uridine diphospho-N-Acetylenolpyruvylglucosamine reductase, MurB, C-terminal domain"/>
    <property type="match status" value="1"/>
</dbReference>
<dbReference type="NCBIfam" id="NF010478">
    <property type="entry name" value="PRK13903.1"/>
    <property type="match status" value="1"/>
</dbReference>
<keyword evidence="9 19" id="KW-0285">Flavoprotein</keyword>
<dbReference type="HAMAP" id="MF_00037">
    <property type="entry name" value="MurB"/>
    <property type="match status" value="1"/>
</dbReference>
<dbReference type="Gene3D" id="3.30.43.10">
    <property type="entry name" value="Uridine Diphospho-n-acetylenolpyruvylglucosamine Reductase, domain 2"/>
    <property type="match status" value="1"/>
</dbReference>
<dbReference type="EMBL" id="AEEC02000011">
    <property type="protein sequence ID" value="EOA04879.1"/>
    <property type="molecule type" value="Genomic_DNA"/>
</dbReference>
<evidence type="ECO:0000256" key="16">
    <source>
        <dbReference type="ARBA" id="ARBA00023316"/>
    </source>
</evidence>
<dbReference type="InterPro" id="IPR036635">
    <property type="entry name" value="MurB_C_sf"/>
</dbReference>
<evidence type="ECO:0000256" key="8">
    <source>
        <dbReference type="ARBA" id="ARBA00022618"/>
    </source>
</evidence>
<comment type="caution">
    <text evidence="21">The sequence shown here is derived from an EMBL/GenBank/DDBJ whole genome shotgun (WGS) entry which is preliminary data.</text>
</comment>
<keyword evidence="11 19" id="KW-0521">NADP</keyword>
<dbReference type="InterPro" id="IPR011601">
    <property type="entry name" value="MurB_C"/>
</dbReference>
<evidence type="ECO:0000256" key="4">
    <source>
        <dbReference type="ARBA" id="ARBA00004752"/>
    </source>
</evidence>
<keyword evidence="10 19" id="KW-0274">FAD</keyword>
<proteinExistence type="inferred from homology"/>
<dbReference type="RefSeq" id="WP_006463129.1">
    <property type="nucleotide sequence ID" value="NZ_AEEC02000011.1"/>
</dbReference>
<evidence type="ECO:0000256" key="14">
    <source>
        <dbReference type="ARBA" id="ARBA00023002"/>
    </source>
</evidence>
<dbReference type="Gene3D" id="3.30.465.10">
    <property type="match status" value="1"/>
</dbReference>
<dbReference type="InterPro" id="IPR016169">
    <property type="entry name" value="FAD-bd_PCMH_sub2"/>
</dbReference>
<keyword evidence="15 19" id="KW-0131">Cell cycle</keyword>
<reference evidence="21 22" key="1">
    <citation type="journal article" date="2013" name="Front. Microbiol.">
        <title>The genome of the endophytic bacterium H. frisingense GSF30(T) identifies diverse strategies in the Herbaspirillum genus to interact with plants.</title>
        <authorList>
            <person name="Straub D."/>
            <person name="Rothballer M."/>
            <person name="Hartmann A."/>
            <person name="Ludewig U."/>
        </authorList>
    </citation>
    <scope>NUCLEOTIDE SEQUENCE [LARGE SCALE GENOMIC DNA]</scope>
    <source>
        <strain evidence="21 22">GSF30</strain>
    </source>
</reference>
<evidence type="ECO:0000256" key="3">
    <source>
        <dbReference type="ARBA" id="ARBA00004496"/>
    </source>
</evidence>
<evidence type="ECO:0000256" key="19">
    <source>
        <dbReference type="HAMAP-Rule" id="MF_00037"/>
    </source>
</evidence>
<dbReference type="SUPFAM" id="SSF56176">
    <property type="entry name" value="FAD-binding/transporter-associated domain-like"/>
    <property type="match status" value="1"/>
</dbReference>
<protein>
    <recommendedName>
        <fullName evidence="6 19">UDP-N-acetylenolpyruvoylglucosamine reductase</fullName>
        <ecNumber evidence="5 19">1.3.1.98</ecNumber>
    </recommendedName>
    <alternativeName>
        <fullName evidence="17 19">UDP-N-acetylmuramate dehydrogenase</fullName>
    </alternativeName>
</protein>
<dbReference type="GO" id="GO:0008360">
    <property type="term" value="P:regulation of cell shape"/>
    <property type="evidence" value="ECO:0007669"/>
    <property type="project" value="UniProtKB-KW"/>
</dbReference>
<dbReference type="GO" id="GO:0008762">
    <property type="term" value="F:UDP-N-acetylmuramate dehydrogenase activity"/>
    <property type="evidence" value="ECO:0007669"/>
    <property type="project" value="UniProtKB-UniRule"/>
</dbReference>
<comment type="cofactor">
    <cofactor evidence="1 19">
        <name>FAD</name>
        <dbReference type="ChEBI" id="CHEBI:57692"/>
    </cofactor>
</comment>
<keyword evidence="16 19" id="KW-0961">Cell wall biogenesis/degradation</keyword>
<accession>A0AAI9IF43</accession>
<evidence type="ECO:0000259" key="20">
    <source>
        <dbReference type="PROSITE" id="PS51387"/>
    </source>
</evidence>
<dbReference type="NCBIfam" id="TIGR00179">
    <property type="entry name" value="murB"/>
    <property type="match status" value="1"/>
</dbReference>
<evidence type="ECO:0000256" key="13">
    <source>
        <dbReference type="ARBA" id="ARBA00022984"/>
    </source>
</evidence>
<evidence type="ECO:0000256" key="2">
    <source>
        <dbReference type="ARBA" id="ARBA00003921"/>
    </source>
</evidence>
<feature type="active site" evidence="19">
    <location>
        <position position="339"/>
    </location>
</feature>
<comment type="pathway">
    <text evidence="4 19">Cell wall biogenesis; peptidoglycan biosynthesis.</text>
</comment>
<evidence type="ECO:0000256" key="9">
    <source>
        <dbReference type="ARBA" id="ARBA00022630"/>
    </source>
</evidence>
<dbReference type="GO" id="GO:0071555">
    <property type="term" value="P:cell wall organization"/>
    <property type="evidence" value="ECO:0007669"/>
    <property type="project" value="UniProtKB-KW"/>
</dbReference>
<name>A0AAI9IF43_9BURK</name>
<keyword evidence="7 19" id="KW-0963">Cytoplasm</keyword>
<comment type="function">
    <text evidence="2 19">Cell wall formation.</text>
</comment>
<keyword evidence="8 19" id="KW-0132">Cell division</keyword>
<evidence type="ECO:0000256" key="10">
    <source>
        <dbReference type="ARBA" id="ARBA00022827"/>
    </source>
</evidence>
<keyword evidence="14 19" id="KW-0560">Oxidoreductase</keyword>
<comment type="subcellular location">
    <subcellularLocation>
        <location evidence="3 19">Cytoplasm</location>
    </subcellularLocation>
</comment>
<dbReference type="GO" id="GO:0009252">
    <property type="term" value="P:peptidoglycan biosynthetic process"/>
    <property type="evidence" value="ECO:0007669"/>
    <property type="project" value="UniProtKB-UniRule"/>
</dbReference>
<dbReference type="GO" id="GO:0005829">
    <property type="term" value="C:cytosol"/>
    <property type="evidence" value="ECO:0007669"/>
    <property type="project" value="TreeGrafter"/>
</dbReference>
<evidence type="ECO:0000256" key="1">
    <source>
        <dbReference type="ARBA" id="ARBA00001974"/>
    </source>
</evidence>
<dbReference type="InterPro" id="IPR016166">
    <property type="entry name" value="FAD-bd_PCMH"/>
</dbReference>
<evidence type="ECO:0000313" key="22">
    <source>
        <dbReference type="Proteomes" id="UP000006772"/>
    </source>
</evidence>
<dbReference type="AlphaFoldDB" id="A0AAI9IF43"/>
<gene>
    <name evidence="19 21" type="primary">murB</name>
    <name evidence="21" type="ORF">HFRIS_009714</name>
</gene>
<dbReference type="NCBIfam" id="NF000755">
    <property type="entry name" value="PRK00046.1"/>
    <property type="match status" value="1"/>
</dbReference>
<dbReference type="InterPro" id="IPR003170">
    <property type="entry name" value="MurB"/>
</dbReference>
<evidence type="ECO:0000256" key="6">
    <source>
        <dbReference type="ARBA" id="ARBA00015188"/>
    </source>
</evidence>
<dbReference type="InterPro" id="IPR006094">
    <property type="entry name" value="Oxid_FAD_bind_N"/>
</dbReference>
<evidence type="ECO:0000256" key="18">
    <source>
        <dbReference type="ARBA" id="ARBA00048914"/>
    </source>
</evidence>
<keyword evidence="12 19" id="KW-0133">Cell shape</keyword>
<feature type="domain" description="FAD-binding PCMH-type" evidence="20">
    <location>
        <begin position="22"/>
        <end position="193"/>
    </location>
</feature>
<comment type="similarity">
    <text evidence="19">Belongs to the MurB family.</text>
</comment>
<dbReference type="Pfam" id="PF02873">
    <property type="entry name" value="MurB_C"/>
    <property type="match status" value="1"/>
</dbReference>
<dbReference type="Proteomes" id="UP000006772">
    <property type="component" value="Unassembled WGS sequence"/>
</dbReference>
<evidence type="ECO:0000256" key="15">
    <source>
        <dbReference type="ARBA" id="ARBA00023306"/>
    </source>
</evidence>
<evidence type="ECO:0000256" key="17">
    <source>
        <dbReference type="ARBA" id="ARBA00031026"/>
    </source>
</evidence>
<evidence type="ECO:0000256" key="12">
    <source>
        <dbReference type="ARBA" id="ARBA00022960"/>
    </source>
</evidence>
<feature type="active site" description="Proton donor" evidence="19">
    <location>
        <position position="243"/>
    </location>
</feature>
<feature type="active site" evidence="19">
    <location>
        <position position="169"/>
    </location>
</feature>
<dbReference type="InterPro" id="IPR036318">
    <property type="entry name" value="FAD-bd_PCMH-like_sf"/>
</dbReference>
<organism evidence="21 22">
    <name type="scientific">Herbaspirillum frisingense GSF30</name>
    <dbReference type="NCBI Taxonomy" id="864073"/>
    <lineage>
        <taxon>Bacteria</taxon>
        <taxon>Pseudomonadati</taxon>
        <taxon>Pseudomonadota</taxon>
        <taxon>Betaproteobacteria</taxon>
        <taxon>Burkholderiales</taxon>
        <taxon>Oxalobacteraceae</taxon>
        <taxon>Herbaspirillum</taxon>
    </lineage>
</organism>
<sequence>MTMSSLPVQHAVSLRALNTFGIDAQAHAYLPVDAVETLQALRADASLMSLPRLVLGGGSNLLLTQDFGGLVLHMQGRGMAITGQDEDFTYVRAAAGESWHGFVQWTLAQGLGGLENLSLIPGSVGAAPIQNIGAYGIELKDRFHSLRAFDLERGEILTLDREACRFGYRDSVFKHALRDRAIVLDVSFALPRRWIANANYADVSQALEQQGITAPGPRDIAEAVIAIRTRKLPDPARIGNAGSFFKNPIVPARLRDRLLAQYANLVSYRVDDDHYKLAAGWLIDRCGWKGKSMGRAGVYEQQALVLVNRGGASGAEIARLAKAIQDDVLEKFGVQLEPEPVFI</sequence>
<dbReference type="Pfam" id="PF01565">
    <property type="entry name" value="FAD_binding_4"/>
    <property type="match status" value="1"/>
</dbReference>
<dbReference type="PANTHER" id="PTHR21071:SF4">
    <property type="entry name" value="UDP-N-ACETYLENOLPYRUVOYLGLUCOSAMINE REDUCTASE"/>
    <property type="match status" value="1"/>
</dbReference>
<comment type="catalytic activity">
    <reaction evidence="18 19">
        <text>UDP-N-acetyl-alpha-D-muramate + NADP(+) = UDP-N-acetyl-3-O-(1-carboxyvinyl)-alpha-D-glucosamine + NADPH + H(+)</text>
        <dbReference type="Rhea" id="RHEA:12248"/>
        <dbReference type="ChEBI" id="CHEBI:15378"/>
        <dbReference type="ChEBI" id="CHEBI:57783"/>
        <dbReference type="ChEBI" id="CHEBI:58349"/>
        <dbReference type="ChEBI" id="CHEBI:68483"/>
        <dbReference type="ChEBI" id="CHEBI:70757"/>
        <dbReference type="EC" id="1.3.1.98"/>
    </reaction>
</comment>
<evidence type="ECO:0000256" key="11">
    <source>
        <dbReference type="ARBA" id="ARBA00022857"/>
    </source>
</evidence>
<evidence type="ECO:0000313" key="21">
    <source>
        <dbReference type="EMBL" id="EOA04879.1"/>
    </source>
</evidence>